<accession>A0A3M6HUS5</accession>
<proteinExistence type="predicted"/>
<dbReference type="AlphaFoldDB" id="A0A3M6HUS5"/>
<sequence length="261" mass="28166">MSGSGTCVLSCKDFLSIVLNSWLVRLASKGQHVFLFRLFATVLPDFLPMNVFRCLGLLVVVLLSGCDAQDSSVPKPKTDTVITAPVSPEVHLKTEAPVEAVATDAKQIQAPDTMHQLMPGVPVVPVVVGKEKSQPSAPPVTKAVASEKSPSKVVAAKAPVSKRKNAKDVKTASAKDVRIKSPKLDLSLPPELVKELDPPANVITSKRKPILPQMFSDKGASANPGPFELEGRLLTNEMQLQMRNENRRDVEGAALDFKFKQ</sequence>
<reference evidence="1 2" key="1">
    <citation type="submission" date="2018-08" db="EMBL/GenBank/DDBJ databases">
        <title>Recombination of ecologically and evolutionarily significant loci maintains genetic cohesion in the Pseudomonas syringae species complex.</title>
        <authorList>
            <person name="Dillon M."/>
            <person name="Thakur S."/>
            <person name="Almeida R.N.D."/>
            <person name="Weir B.S."/>
            <person name="Guttman D.S."/>
        </authorList>
    </citation>
    <scope>NUCLEOTIDE SEQUENCE [LARGE SCALE GENOMIC DNA]</scope>
    <source>
        <strain evidence="1 2">ICMP 4525</strain>
    </source>
</reference>
<protein>
    <recommendedName>
        <fullName evidence="3">Translation initiation factor 2</fullName>
    </recommendedName>
</protein>
<gene>
    <name evidence="1" type="ORF">ALP03_04412</name>
</gene>
<evidence type="ECO:0000313" key="2">
    <source>
        <dbReference type="Proteomes" id="UP000271531"/>
    </source>
</evidence>
<organism evidence="1 2">
    <name type="scientific">Pseudomonas amygdali pv. tabaci</name>
    <name type="common">Pseudomonas syringae pv. tabaci</name>
    <dbReference type="NCBI Taxonomy" id="322"/>
    <lineage>
        <taxon>Bacteria</taxon>
        <taxon>Pseudomonadati</taxon>
        <taxon>Pseudomonadota</taxon>
        <taxon>Gammaproteobacteria</taxon>
        <taxon>Pseudomonadales</taxon>
        <taxon>Pseudomonadaceae</taxon>
        <taxon>Pseudomonas</taxon>
        <taxon>Pseudomonas amygdali</taxon>
    </lineage>
</organism>
<dbReference type="Proteomes" id="UP000271531">
    <property type="component" value="Unassembled WGS sequence"/>
</dbReference>
<name>A0A3M6HUS5_PSEAJ</name>
<evidence type="ECO:0000313" key="1">
    <source>
        <dbReference type="EMBL" id="RMW08602.1"/>
    </source>
</evidence>
<comment type="caution">
    <text evidence="1">The sequence shown here is derived from an EMBL/GenBank/DDBJ whole genome shotgun (WGS) entry which is preliminary data.</text>
</comment>
<evidence type="ECO:0008006" key="3">
    <source>
        <dbReference type="Google" id="ProtNLM"/>
    </source>
</evidence>
<dbReference type="EMBL" id="RBVA01000192">
    <property type="protein sequence ID" value="RMW08602.1"/>
    <property type="molecule type" value="Genomic_DNA"/>
</dbReference>